<sequence>MKELKNRSDDERLDDSIEAFLYVVLPFGVILFVVVSLGFPIGWILS</sequence>
<protein>
    <submittedName>
        <fullName evidence="2">Uncharacterized protein</fullName>
    </submittedName>
</protein>
<feature type="transmembrane region" description="Helical" evidence="1">
    <location>
        <begin position="20"/>
        <end position="45"/>
    </location>
</feature>
<accession>A0AB72VC76</accession>
<name>A0AB72VC76_CORGB</name>
<dbReference type="KEGG" id="cgt:cgR_1913"/>
<gene>
    <name evidence="2" type="ordered locus">cgR_1913</name>
</gene>
<keyword evidence="1" id="KW-0472">Membrane</keyword>
<organism evidence="2">
    <name type="scientific">Corynebacterium glutamicum (strain R)</name>
    <dbReference type="NCBI Taxonomy" id="340322"/>
    <lineage>
        <taxon>Bacteria</taxon>
        <taxon>Bacillati</taxon>
        <taxon>Actinomycetota</taxon>
        <taxon>Actinomycetes</taxon>
        <taxon>Mycobacteriales</taxon>
        <taxon>Corynebacteriaceae</taxon>
        <taxon>Corynebacterium</taxon>
    </lineage>
</organism>
<dbReference type="Proteomes" id="UP000006698">
    <property type="component" value="Chromosome"/>
</dbReference>
<dbReference type="EMBL" id="AP009044">
    <property type="protein sequence ID" value="BAF54908.1"/>
    <property type="molecule type" value="Genomic_DNA"/>
</dbReference>
<dbReference type="AlphaFoldDB" id="A0AB72VC76"/>
<keyword evidence="1" id="KW-0812">Transmembrane</keyword>
<keyword evidence="1" id="KW-1133">Transmembrane helix</keyword>
<evidence type="ECO:0000256" key="1">
    <source>
        <dbReference type="SAM" id="Phobius"/>
    </source>
</evidence>
<reference evidence="2" key="1">
    <citation type="journal article" date="2007" name="Microbiology">
        <title>Comparative analysis of the Corynebacterium glutamicum group and complete genome sequence of strain R.</title>
        <authorList>
            <person name="Yukawa H."/>
            <person name="Omumasaba C.A."/>
            <person name="Nonaka H."/>
            <person name="Kos P."/>
            <person name="Okai N."/>
            <person name="Suzuki N."/>
            <person name="Suda M."/>
            <person name="Tsuge Y."/>
            <person name="Watanabe J."/>
            <person name="Ikeda Y."/>
            <person name="Vertes A.A."/>
            <person name="Inui M."/>
        </authorList>
    </citation>
    <scope>NUCLEOTIDE SEQUENCE</scope>
    <source>
        <strain evidence="2">R</strain>
    </source>
</reference>
<evidence type="ECO:0000313" key="2">
    <source>
        <dbReference type="EMBL" id="BAF54908.1"/>
    </source>
</evidence>
<proteinExistence type="predicted"/>
<dbReference type="RefSeq" id="WP_011897479.1">
    <property type="nucleotide sequence ID" value="NC_009342.1"/>
</dbReference>